<dbReference type="InterPro" id="IPR050833">
    <property type="entry name" value="Poly_Biosynth_Transport"/>
</dbReference>
<feature type="transmembrane region" description="Helical" evidence="7">
    <location>
        <begin position="232"/>
        <end position="249"/>
    </location>
</feature>
<sequence>MKNLKEKTIRGGIARLSAQAANFALRLGSLMILARLLGPKDFGLVGMVTAFTGILTLFRDFGLSAAAVQRIDVTDEQISTLFWINILVGAILAVLTAAAAPAIAAFYHEPRLLAVTAVLALGFVFNAAGIQHSVLLQRQMRFTALAVIGVVSLILSTAIGIGGAKAGYGYWSLVAMTVSLPLTATILFWIITGWLPGIPRKQTGIRSMLRFGGTLTLNGLVAYLAYNSEKILIGRFWGAGAIGIYGRAYQLINIPTDNLNSAVGEVAFSALSRVQDDPGRFKSYFLKGYSLVVGMTLPITMACALFADDLILVVLGPKWKDAIPIFRLLAPTIVIFAVINPLGWLLTSLGMVTRGLRIALVFAPVMIAGYVMGLPYGPKGVAFAYSGVMALWAIPLIAWCVRGTVITLRDILLAVTGPLASAIVAGCVSFGARLAIGQLLSPLTRLVLECILLLATYAGMLLFVPGQRSLYWNLFRGLKKSSPVEEGSLVS</sequence>
<keyword evidence="6 7" id="KW-0472">Membrane</keyword>
<dbReference type="OrthoDB" id="9770347at2"/>
<feature type="transmembrane region" description="Helical" evidence="7">
    <location>
        <begin position="413"/>
        <end position="436"/>
    </location>
</feature>
<keyword evidence="5 7" id="KW-1133">Transmembrane helix</keyword>
<feature type="transmembrane region" description="Helical" evidence="7">
    <location>
        <begin position="170"/>
        <end position="195"/>
    </location>
</feature>
<feature type="transmembrane region" description="Helical" evidence="7">
    <location>
        <begin position="44"/>
        <end position="68"/>
    </location>
</feature>
<comment type="similarity">
    <text evidence="2">Belongs to the polysaccharide synthase family.</text>
</comment>
<dbReference type="AlphaFoldDB" id="A0A841JQM9"/>
<dbReference type="GO" id="GO:0005886">
    <property type="term" value="C:plasma membrane"/>
    <property type="evidence" value="ECO:0007669"/>
    <property type="project" value="UniProtKB-SubCell"/>
</dbReference>
<evidence type="ECO:0000256" key="6">
    <source>
        <dbReference type="ARBA" id="ARBA00023136"/>
    </source>
</evidence>
<keyword evidence="4 7" id="KW-0812">Transmembrane</keyword>
<feature type="transmembrane region" description="Helical" evidence="7">
    <location>
        <begin position="358"/>
        <end position="376"/>
    </location>
</feature>
<dbReference type="Pfam" id="PF13440">
    <property type="entry name" value="Polysacc_synt_3"/>
    <property type="match status" value="1"/>
</dbReference>
<evidence type="ECO:0000256" key="1">
    <source>
        <dbReference type="ARBA" id="ARBA00004651"/>
    </source>
</evidence>
<accession>A0A841JQM9</accession>
<evidence type="ECO:0000256" key="2">
    <source>
        <dbReference type="ARBA" id="ARBA00007430"/>
    </source>
</evidence>
<organism evidence="8 9">
    <name type="scientific">Silvibacterium bohemicum</name>
    <dbReference type="NCBI Taxonomy" id="1577686"/>
    <lineage>
        <taxon>Bacteria</taxon>
        <taxon>Pseudomonadati</taxon>
        <taxon>Acidobacteriota</taxon>
        <taxon>Terriglobia</taxon>
        <taxon>Terriglobales</taxon>
        <taxon>Acidobacteriaceae</taxon>
        <taxon>Silvibacterium</taxon>
    </lineage>
</organism>
<keyword evidence="3" id="KW-1003">Cell membrane</keyword>
<evidence type="ECO:0000256" key="4">
    <source>
        <dbReference type="ARBA" id="ARBA00022692"/>
    </source>
</evidence>
<feature type="transmembrane region" description="Helical" evidence="7">
    <location>
        <begin position="142"/>
        <end position="164"/>
    </location>
</feature>
<keyword evidence="9" id="KW-1185">Reference proteome</keyword>
<evidence type="ECO:0000256" key="3">
    <source>
        <dbReference type="ARBA" id="ARBA00022475"/>
    </source>
</evidence>
<feature type="transmembrane region" description="Helical" evidence="7">
    <location>
        <begin position="207"/>
        <end position="226"/>
    </location>
</feature>
<dbReference type="RefSeq" id="WP_050061818.1">
    <property type="nucleotide sequence ID" value="NZ_JACHEK010000002.1"/>
</dbReference>
<reference evidence="8 9" key="1">
    <citation type="submission" date="2020-08" db="EMBL/GenBank/DDBJ databases">
        <title>Genomic Encyclopedia of Type Strains, Phase IV (KMG-IV): sequencing the most valuable type-strain genomes for metagenomic binning, comparative biology and taxonomic classification.</title>
        <authorList>
            <person name="Goeker M."/>
        </authorList>
    </citation>
    <scope>NUCLEOTIDE SEQUENCE [LARGE SCALE GENOMIC DNA]</scope>
    <source>
        <strain evidence="8 9">DSM 103733</strain>
    </source>
</reference>
<protein>
    <submittedName>
        <fullName evidence="8">PST family polysaccharide transporter</fullName>
    </submittedName>
</protein>
<dbReference type="EMBL" id="JACHEK010000002">
    <property type="protein sequence ID" value="MBB6142857.1"/>
    <property type="molecule type" value="Genomic_DNA"/>
</dbReference>
<dbReference type="Proteomes" id="UP000538666">
    <property type="component" value="Unassembled WGS sequence"/>
</dbReference>
<feature type="transmembrane region" description="Helical" evidence="7">
    <location>
        <begin position="442"/>
        <end position="464"/>
    </location>
</feature>
<feature type="transmembrane region" description="Helical" evidence="7">
    <location>
        <begin position="289"/>
        <end position="313"/>
    </location>
</feature>
<evidence type="ECO:0000313" key="9">
    <source>
        <dbReference type="Proteomes" id="UP000538666"/>
    </source>
</evidence>
<gene>
    <name evidence="8" type="ORF">HNQ77_000801</name>
</gene>
<feature type="transmembrane region" description="Helical" evidence="7">
    <location>
        <begin position="20"/>
        <end position="38"/>
    </location>
</feature>
<name>A0A841JQM9_9BACT</name>
<proteinExistence type="inferred from homology"/>
<feature type="transmembrane region" description="Helical" evidence="7">
    <location>
        <begin position="80"/>
        <end position="106"/>
    </location>
</feature>
<evidence type="ECO:0000256" key="7">
    <source>
        <dbReference type="SAM" id="Phobius"/>
    </source>
</evidence>
<feature type="transmembrane region" description="Helical" evidence="7">
    <location>
        <begin position="382"/>
        <end position="401"/>
    </location>
</feature>
<dbReference type="CDD" id="cd13127">
    <property type="entry name" value="MATE_tuaB_like"/>
    <property type="match status" value="1"/>
</dbReference>
<feature type="transmembrane region" description="Helical" evidence="7">
    <location>
        <begin position="325"/>
        <end position="346"/>
    </location>
</feature>
<feature type="transmembrane region" description="Helical" evidence="7">
    <location>
        <begin position="112"/>
        <end position="130"/>
    </location>
</feature>
<evidence type="ECO:0000313" key="8">
    <source>
        <dbReference type="EMBL" id="MBB6142857.1"/>
    </source>
</evidence>
<comment type="subcellular location">
    <subcellularLocation>
        <location evidence="1">Cell membrane</location>
        <topology evidence="1">Multi-pass membrane protein</topology>
    </subcellularLocation>
</comment>
<evidence type="ECO:0000256" key="5">
    <source>
        <dbReference type="ARBA" id="ARBA00022989"/>
    </source>
</evidence>
<dbReference type="PANTHER" id="PTHR30250">
    <property type="entry name" value="PST FAMILY PREDICTED COLANIC ACID TRANSPORTER"/>
    <property type="match status" value="1"/>
</dbReference>
<dbReference type="PANTHER" id="PTHR30250:SF10">
    <property type="entry name" value="LIPOPOLYSACCHARIDE BIOSYNTHESIS PROTEIN WZXC"/>
    <property type="match status" value="1"/>
</dbReference>
<comment type="caution">
    <text evidence="8">The sequence shown here is derived from an EMBL/GenBank/DDBJ whole genome shotgun (WGS) entry which is preliminary data.</text>
</comment>